<dbReference type="Proteomes" id="UP000663827">
    <property type="component" value="Unassembled WGS sequence"/>
</dbReference>
<dbReference type="InterPro" id="IPR027974">
    <property type="entry name" value="DUF4470"/>
</dbReference>
<feature type="non-terminal residue" evidence="2">
    <location>
        <position position="207"/>
    </location>
</feature>
<protein>
    <recommendedName>
        <fullName evidence="1">DUF4470 domain-containing protein</fullName>
    </recommendedName>
</protein>
<name>A0A8H3E9T5_9AGAM</name>
<comment type="caution">
    <text evidence="2">The sequence shown here is derived from an EMBL/GenBank/DDBJ whole genome shotgun (WGS) entry which is preliminary data.</text>
</comment>
<dbReference type="EMBL" id="CAJNJQ010003555">
    <property type="protein sequence ID" value="CAE7201000.1"/>
    <property type="molecule type" value="Genomic_DNA"/>
</dbReference>
<reference evidence="2" key="1">
    <citation type="submission" date="2021-01" db="EMBL/GenBank/DDBJ databases">
        <authorList>
            <person name="Kaushik A."/>
        </authorList>
    </citation>
    <scope>NUCLEOTIDE SEQUENCE</scope>
    <source>
        <strain evidence="2">AG5</strain>
    </source>
</reference>
<feature type="domain" description="DUF4470" evidence="1">
    <location>
        <begin position="15"/>
        <end position="103"/>
    </location>
</feature>
<accession>A0A8H3E9T5</accession>
<dbReference type="Pfam" id="PF14737">
    <property type="entry name" value="DUF4470"/>
    <property type="match status" value="1"/>
</dbReference>
<sequence length="207" mass="23682">MSHPPFWLSKQFFYPIGNTAAISLTQDLSPEQSAADILLLGCGDPRNILFTLYLDLTIGTRKLDITCCDIEPAVLARNILLFSLLDQNENIDRVWDIFYHFKIDDRALKIITRQSQTLYDHADTIETWQGSVFGSFLRMEDARTLMEIRRRWKSYTDFPHLPVGRKNQIMKEQVQLSKSNADKGAMALSPSRSAGMLWPQAMKPVAD</sequence>
<dbReference type="AlphaFoldDB" id="A0A8H3E9T5"/>
<gene>
    <name evidence="2" type="ORF">RDB_LOCUS138659</name>
</gene>
<evidence type="ECO:0000313" key="3">
    <source>
        <dbReference type="Proteomes" id="UP000663827"/>
    </source>
</evidence>
<evidence type="ECO:0000313" key="2">
    <source>
        <dbReference type="EMBL" id="CAE7201000.1"/>
    </source>
</evidence>
<proteinExistence type="predicted"/>
<organism evidence="2 3">
    <name type="scientific">Rhizoctonia solani</name>
    <dbReference type="NCBI Taxonomy" id="456999"/>
    <lineage>
        <taxon>Eukaryota</taxon>
        <taxon>Fungi</taxon>
        <taxon>Dikarya</taxon>
        <taxon>Basidiomycota</taxon>
        <taxon>Agaricomycotina</taxon>
        <taxon>Agaricomycetes</taxon>
        <taxon>Cantharellales</taxon>
        <taxon>Ceratobasidiaceae</taxon>
        <taxon>Rhizoctonia</taxon>
    </lineage>
</organism>
<evidence type="ECO:0000259" key="1">
    <source>
        <dbReference type="Pfam" id="PF14737"/>
    </source>
</evidence>